<dbReference type="InterPro" id="IPR009288">
    <property type="entry name" value="AIG2-like_dom"/>
</dbReference>
<protein>
    <recommendedName>
        <fullName evidence="5">Putative gamma-glutamylcyclotransferase</fullName>
    </recommendedName>
</protein>
<evidence type="ECO:0000259" key="6">
    <source>
        <dbReference type="Pfam" id="PF06094"/>
    </source>
</evidence>
<comment type="caution">
    <text evidence="7">The sequence shown here is derived from an EMBL/GenBank/DDBJ whole genome shotgun (WGS) entry which is preliminary data.</text>
</comment>
<sequence length="158" mass="18221">MACASNPQSVFNVFVYGSLLHDDVVRALLKRVPPSSPAILRNFHRFSIKGCVYPAILPVENKKVNGKVLSGITIRELDILDKFEDVEYERRTVDVSQTVLDSSNTLMVETYIWADQSDPNLYGEWDFEEWERLHKQSFLKMTMEFLEELEKPDQSSST</sequence>
<dbReference type="InterPro" id="IPR045038">
    <property type="entry name" value="AIG2-like"/>
</dbReference>
<proteinExistence type="inferred from homology"/>
<evidence type="ECO:0000256" key="3">
    <source>
        <dbReference type="ARBA" id="ARBA00022679"/>
    </source>
</evidence>
<dbReference type="Gene3D" id="6.10.250.210">
    <property type="match status" value="1"/>
</dbReference>
<accession>A0AAE1VL54</accession>
<dbReference type="AlphaFoldDB" id="A0AAE1VL54"/>
<dbReference type="Pfam" id="PF06094">
    <property type="entry name" value="GGACT"/>
    <property type="match status" value="1"/>
</dbReference>
<evidence type="ECO:0000256" key="4">
    <source>
        <dbReference type="ARBA" id="ARBA00023315"/>
    </source>
</evidence>
<reference evidence="7" key="1">
    <citation type="submission" date="2023-12" db="EMBL/GenBank/DDBJ databases">
        <title>Genome assembly of Anisodus tanguticus.</title>
        <authorList>
            <person name="Wang Y.-J."/>
        </authorList>
    </citation>
    <scope>NUCLEOTIDE SEQUENCE</scope>
    <source>
        <strain evidence="7">KB-2021</strain>
        <tissue evidence="7">Leaf</tissue>
    </source>
</reference>
<comment type="similarity">
    <text evidence="2">Belongs to the gamma-glutamylcyclotransferase family.</text>
</comment>
<name>A0AAE1VL54_9SOLA</name>
<feature type="domain" description="Gamma-glutamylcyclotransferase AIG2-like" evidence="6">
    <location>
        <begin position="13"/>
        <end position="126"/>
    </location>
</feature>
<dbReference type="EMBL" id="JAVYJV010000008">
    <property type="protein sequence ID" value="KAK4364869.1"/>
    <property type="molecule type" value="Genomic_DNA"/>
</dbReference>
<evidence type="ECO:0000256" key="2">
    <source>
        <dbReference type="ARBA" id="ARBA00008861"/>
    </source>
</evidence>
<organism evidence="7 8">
    <name type="scientific">Anisodus tanguticus</name>
    <dbReference type="NCBI Taxonomy" id="243964"/>
    <lineage>
        <taxon>Eukaryota</taxon>
        <taxon>Viridiplantae</taxon>
        <taxon>Streptophyta</taxon>
        <taxon>Embryophyta</taxon>
        <taxon>Tracheophyta</taxon>
        <taxon>Spermatophyta</taxon>
        <taxon>Magnoliopsida</taxon>
        <taxon>eudicotyledons</taxon>
        <taxon>Gunneridae</taxon>
        <taxon>Pentapetalae</taxon>
        <taxon>asterids</taxon>
        <taxon>lamiids</taxon>
        <taxon>Solanales</taxon>
        <taxon>Solanaceae</taxon>
        <taxon>Solanoideae</taxon>
        <taxon>Hyoscyameae</taxon>
        <taxon>Anisodus</taxon>
    </lineage>
</organism>
<dbReference type="InterPro" id="IPR013024">
    <property type="entry name" value="GGCT-like"/>
</dbReference>
<evidence type="ECO:0000256" key="1">
    <source>
        <dbReference type="ARBA" id="ARBA00002782"/>
    </source>
</evidence>
<keyword evidence="4" id="KW-0012">Acyltransferase</keyword>
<dbReference type="PANTHER" id="PTHR31544:SF11">
    <property type="entry name" value="GAMMA-GLUTAMYLCYCLOTRANSFERASE-RELATED"/>
    <property type="match status" value="1"/>
</dbReference>
<dbReference type="Proteomes" id="UP001291623">
    <property type="component" value="Unassembled WGS sequence"/>
</dbReference>
<dbReference type="SUPFAM" id="SSF110857">
    <property type="entry name" value="Gamma-glutamyl cyclotransferase-like"/>
    <property type="match status" value="1"/>
</dbReference>
<comment type="function">
    <text evidence="1">Putative gamma-glutamylcyclotransferase.</text>
</comment>
<evidence type="ECO:0000313" key="8">
    <source>
        <dbReference type="Proteomes" id="UP001291623"/>
    </source>
</evidence>
<dbReference type="Gene3D" id="3.10.490.10">
    <property type="entry name" value="Gamma-glutamyl cyclotransferase-like"/>
    <property type="match status" value="1"/>
</dbReference>
<dbReference type="PANTHER" id="PTHR31544">
    <property type="entry name" value="AIG2-LIKE PROTEIN D"/>
    <property type="match status" value="1"/>
</dbReference>
<evidence type="ECO:0000313" key="7">
    <source>
        <dbReference type="EMBL" id="KAK4364869.1"/>
    </source>
</evidence>
<evidence type="ECO:0000256" key="5">
    <source>
        <dbReference type="ARBA" id="ARBA00030602"/>
    </source>
</evidence>
<dbReference type="InterPro" id="IPR036568">
    <property type="entry name" value="GGCT-like_sf"/>
</dbReference>
<gene>
    <name evidence="7" type="ORF">RND71_016227</name>
</gene>
<keyword evidence="3" id="KW-0808">Transferase</keyword>
<keyword evidence="8" id="KW-1185">Reference proteome</keyword>
<dbReference type="CDD" id="cd06661">
    <property type="entry name" value="GGCT_like"/>
    <property type="match status" value="1"/>
</dbReference>
<dbReference type="GO" id="GO:0016746">
    <property type="term" value="F:acyltransferase activity"/>
    <property type="evidence" value="ECO:0007669"/>
    <property type="project" value="UniProtKB-KW"/>
</dbReference>